<evidence type="ECO:0000259" key="4">
    <source>
        <dbReference type="Pfam" id="PF02826"/>
    </source>
</evidence>
<gene>
    <name evidence="5" type="ORF">GBAR_LOCUS6201</name>
</gene>
<evidence type="ECO:0000256" key="2">
    <source>
        <dbReference type="ARBA" id="ARBA00023002"/>
    </source>
</evidence>
<dbReference type="Pfam" id="PF02826">
    <property type="entry name" value="2-Hacid_dh_C"/>
    <property type="match status" value="1"/>
</dbReference>
<keyword evidence="3" id="KW-0520">NAD</keyword>
<comment type="caution">
    <text evidence="5">The sequence shown here is derived from an EMBL/GenBank/DDBJ whole genome shotgun (WGS) entry which is preliminary data.</text>
</comment>
<evidence type="ECO:0000313" key="5">
    <source>
        <dbReference type="EMBL" id="CAI8009165.1"/>
    </source>
</evidence>
<dbReference type="FunFam" id="3.40.50.720:FF:000203">
    <property type="entry name" value="D-3-phosphoglycerate dehydrogenase (SerA)"/>
    <property type="match status" value="1"/>
</dbReference>
<reference evidence="5" key="1">
    <citation type="submission" date="2023-03" db="EMBL/GenBank/DDBJ databases">
        <authorList>
            <person name="Steffen K."/>
            <person name="Cardenas P."/>
        </authorList>
    </citation>
    <scope>NUCLEOTIDE SEQUENCE</scope>
</reference>
<dbReference type="Proteomes" id="UP001174909">
    <property type="component" value="Unassembled WGS sequence"/>
</dbReference>
<dbReference type="PROSITE" id="PS00671">
    <property type="entry name" value="D_2_HYDROXYACID_DH_3"/>
    <property type="match status" value="1"/>
</dbReference>
<feature type="non-terminal residue" evidence="5">
    <location>
        <position position="230"/>
    </location>
</feature>
<dbReference type="PROSITE" id="PS00670">
    <property type="entry name" value="D_2_HYDROXYACID_DH_2"/>
    <property type="match status" value="1"/>
</dbReference>
<organism evidence="5 6">
    <name type="scientific">Geodia barretti</name>
    <name type="common">Barrett's horny sponge</name>
    <dbReference type="NCBI Taxonomy" id="519541"/>
    <lineage>
        <taxon>Eukaryota</taxon>
        <taxon>Metazoa</taxon>
        <taxon>Porifera</taxon>
        <taxon>Demospongiae</taxon>
        <taxon>Heteroscleromorpha</taxon>
        <taxon>Tetractinellida</taxon>
        <taxon>Astrophorina</taxon>
        <taxon>Geodiidae</taxon>
        <taxon>Geodia</taxon>
    </lineage>
</organism>
<dbReference type="SUPFAM" id="SSF52283">
    <property type="entry name" value="Formate/glycerate dehydrogenase catalytic domain-like"/>
    <property type="match status" value="1"/>
</dbReference>
<keyword evidence="2" id="KW-0560">Oxidoreductase</keyword>
<dbReference type="SUPFAM" id="SSF51735">
    <property type="entry name" value="NAD(P)-binding Rossmann-fold domains"/>
    <property type="match status" value="1"/>
</dbReference>
<keyword evidence="6" id="KW-1185">Reference proteome</keyword>
<dbReference type="EMBL" id="CASHTH010000930">
    <property type="protein sequence ID" value="CAI8009165.1"/>
    <property type="molecule type" value="Genomic_DNA"/>
</dbReference>
<dbReference type="AlphaFoldDB" id="A0AA35RCW9"/>
<dbReference type="InterPro" id="IPR029753">
    <property type="entry name" value="D-isomer_DH_CS"/>
</dbReference>
<dbReference type="Gene3D" id="3.40.50.720">
    <property type="entry name" value="NAD(P)-binding Rossmann-like Domain"/>
    <property type="match status" value="2"/>
</dbReference>
<dbReference type="GO" id="GO:0051287">
    <property type="term" value="F:NAD binding"/>
    <property type="evidence" value="ECO:0007669"/>
    <property type="project" value="InterPro"/>
</dbReference>
<evidence type="ECO:0000313" key="6">
    <source>
        <dbReference type="Proteomes" id="UP001174909"/>
    </source>
</evidence>
<dbReference type="GO" id="GO:0016616">
    <property type="term" value="F:oxidoreductase activity, acting on the CH-OH group of donors, NAD or NADP as acceptor"/>
    <property type="evidence" value="ECO:0007669"/>
    <property type="project" value="InterPro"/>
</dbReference>
<dbReference type="PANTHER" id="PTHR43761">
    <property type="entry name" value="D-ISOMER SPECIFIC 2-HYDROXYACID DEHYDROGENASE FAMILY PROTEIN (AFU_ORTHOLOGUE AFUA_1G13630)"/>
    <property type="match status" value="1"/>
</dbReference>
<name>A0AA35RCW9_GEOBA</name>
<dbReference type="PANTHER" id="PTHR43761:SF1">
    <property type="entry name" value="D-ISOMER SPECIFIC 2-HYDROXYACID DEHYDROGENASE CATALYTIC DOMAIN-CONTAINING PROTEIN-RELATED"/>
    <property type="match status" value="1"/>
</dbReference>
<dbReference type="InterPro" id="IPR050418">
    <property type="entry name" value="D-iso_2-hydroxyacid_DH_PdxB"/>
</dbReference>
<dbReference type="InterPro" id="IPR036291">
    <property type="entry name" value="NAD(P)-bd_dom_sf"/>
</dbReference>
<evidence type="ECO:0000256" key="1">
    <source>
        <dbReference type="ARBA" id="ARBA00005854"/>
    </source>
</evidence>
<sequence length="230" mass="25415">MGFPREHMGQSFYDTAPNLKLVQLISAGYDRLDVDAARQARVPVANNGGSNSVAVAEHTMMLILAVYKQVVRDHNNVVNAKWRVGDFADLCIYELAGKTLGIVGLGTIGKKVARRAQAFDMRVQYYDAFRLGEDQADALGVRYVLFPELLRTSDVVSLHMPLNEQTRNMMGAREFATMKNDAIFINTCRGPVVDEEALHHALTSGQIAAAGLDVMVEEPPPTDHPLFRLD</sequence>
<comment type="similarity">
    <text evidence="1">Belongs to the D-isomer specific 2-hydroxyacid dehydrogenase family.</text>
</comment>
<dbReference type="InterPro" id="IPR006140">
    <property type="entry name" value="D-isomer_DH_NAD-bd"/>
</dbReference>
<feature type="domain" description="D-isomer specific 2-hydroxyacid dehydrogenase NAD-binding" evidence="4">
    <location>
        <begin position="60"/>
        <end position="229"/>
    </location>
</feature>
<accession>A0AA35RCW9</accession>
<proteinExistence type="inferred from homology"/>
<evidence type="ECO:0000256" key="3">
    <source>
        <dbReference type="ARBA" id="ARBA00023027"/>
    </source>
</evidence>
<protein>
    <submittedName>
        <fullName evidence="5">Glyoxylate reductase</fullName>
    </submittedName>
</protein>